<dbReference type="InterPro" id="IPR017853">
    <property type="entry name" value="GH"/>
</dbReference>
<accession>A0A3N4MQA0</accession>
<dbReference type="Gene3D" id="2.60.40.1760">
    <property type="entry name" value="glycosyl hydrolase (family 31)"/>
    <property type="match status" value="1"/>
</dbReference>
<evidence type="ECO:0000256" key="2">
    <source>
        <dbReference type="RuleBase" id="RU361185"/>
    </source>
</evidence>
<keyword evidence="5" id="KW-1185">Reference proteome</keyword>
<dbReference type="InterPro" id="IPR000322">
    <property type="entry name" value="Glyco_hydro_31_TIM"/>
</dbReference>
<dbReference type="InterPro" id="IPR051816">
    <property type="entry name" value="Glycosyl_Hydrolase_31"/>
</dbReference>
<dbReference type="Gene3D" id="3.20.20.80">
    <property type="entry name" value="Glycosidases"/>
    <property type="match status" value="1"/>
</dbReference>
<dbReference type="EMBL" id="RMBX01000002">
    <property type="protein sequence ID" value="RPD42280.1"/>
    <property type="molecule type" value="Genomic_DNA"/>
</dbReference>
<dbReference type="Pfam" id="PF17137">
    <property type="entry name" value="DUF5110"/>
    <property type="match status" value="1"/>
</dbReference>
<dbReference type="SUPFAM" id="SSF74650">
    <property type="entry name" value="Galactose mutarotase-like"/>
    <property type="match status" value="1"/>
</dbReference>
<dbReference type="SUPFAM" id="SSF56988">
    <property type="entry name" value="Anthrax protective antigen"/>
    <property type="match status" value="1"/>
</dbReference>
<keyword evidence="2" id="KW-0326">Glycosidase</keyword>
<dbReference type="PANTHER" id="PTHR43863:SF2">
    <property type="entry name" value="MALTASE-GLUCOAMYLASE"/>
    <property type="match status" value="1"/>
</dbReference>
<dbReference type="Pfam" id="PF07691">
    <property type="entry name" value="PA14"/>
    <property type="match status" value="1"/>
</dbReference>
<dbReference type="InterPro" id="IPR013780">
    <property type="entry name" value="Glyco_hydro_b"/>
</dbReference>
<dbReference type="InterPro" id="IPR048395">
    <property type="entry name" value="Glyco_hydro_31_C"/>
</dbReference>
<dbReference type="InterPro" id="IPR033403">
    <property type="entry name" value="DUF5110"/>
</dbReference>
<protein>
    <submittedName>
        <fullName evidence="4">DUF5110 domain-containing protein</fullName>
    </submittedName>
</protein>
<dbReference type="PROSITE" id="PS51820">
    <property type="entry name" value="PA14"/>
    <property type="match status" value="1"/>
</dbReference>
<dbReference type="InterPro" id="IPR011658">
    <property type="entry name" value="PA14_dom"/>
</dbReference>
<evidence type="ECO:0000259" key="3">
    <source>
        <dbReference type="PROSITE" id="PS51820"/>
    </source>
</evidence>
<dbReference type="AlphaFoldDB" id="A0A3N4MQA0"/>
<dbReference type="SUPFAM" id="SSF51445">
    <property type="entry name" value="(Trans)glycosidases"/>
    <property type="match status" value="1"/>
</dbReference>
<reference evidence="5" key="1">
    <citation type="submission" date="2018-11" db="EMBL/GenBank/DDBJ databases">
        <title>Chitinophaga lutea sp.nov., isolate from arsenic contaminated soil.</title>
        <authorList>
            <person name="Zong Y."/>
        </authorList>
    </citation>
    <scope>NUCLEOTIDE SEQUENCE [LARGE SCALE GENOMIC DNA]</scope>
    <source>
        <strain evidence="5">YLT18</strain>
    </source>
</reference>
<dbReference type="GO" id="GO:0004553">
    <property type="term" value="F:hydrolase activity, hydrolyzing O-glycosyl compounds"/>
    <property type="evidence" value="ECO:0007669"/>
    <property type="project" value="InterPro"/>
</dbReference>
<dbReference type="Pfam" id="PF01055">
    <property type="entry name" value="Glyco_hydro_31_2nd"/>
    <property type="match status" value="1"/>
</dbReference>
<keyword evidence="2" id="KW-0378">Hydrolase</keyword>
<dbReference type="Pfam" id="PF21365">
    <property type="entry name" value="Glyco_hydro_31_3rd"/>
    <property type="match status" value="1"/>
</dbReference>
<dbReference type="Gene3D" id="2.60.40.1180">
    <property type="entry name" value="Golgi alpha-mannosidase II"/>
    <property type="match status" value="2"/>
</dbReference>
<evidence type="ECO:0000313" key="5">
    <source>
        <dbReference type="Proteomes" id="UP000279089"/>
    </source>
</evidence>
<dbReference type="Gene3D" id="2.60.120.380">
    <property type="match status" value="1"/>
</dbReference>
<organism evidence="4 5">
    <name type="scientific">Chitinophaga barathri</name>
    <dbReference type="NCBI Taxonomy" id="1647451"/>
    <lineage>
        <taxon>Bacteria</taxon>
        <taxon>Pseudomonadati</taxon>
        <taxon>Bacteroidota</taxon>
        <taxon>Chitinophagia</taxon>
        <taxon>Chitinophagales</taxon>
        <taxon>Chitinophagaceae</taxon>
        <taxon>Chitinophaga</taxon>
    </lineage>
</organism>
<dbReference type="GO" id="GO:0030246">
    <property type="term" value="F:carbohydrate binding"/>
    <property type="evidence" value="ECO:0007669"/>
    <property type="project" value="InterPro"/>
</dbReference>
<dbReference type="SUPFAM" id="SSF51011">
    <property type="entry name" value="Glycosyl hydrolase domain"/>
    <property type="match status" value="1"/>
</dbReference>
<dbReference type="InterPro" id="IPR011013">
    <property type="entry name" value="Gal_mutarotase_sf_dom"/>
</dbReference>
<dbReference type="Pfam" id="PF13802">
    <property type="entry name" value="Gal_mutarotas_2"/>
    <property type="match status" value="1"/>
</dbReference>
<dbReference type="GO" id="GO:0005975">
    <property type="term" value="P:carbohydrate metabolic process"/>
    <property type="evidence" value="ECO:0007669"/>
    <property type="project" value="InterPro"/>
</dbReference>
<dbReference type="OrthoDB" id="176168at2"/>
<dbReference type="CDD" id="cd14752">
    <property type="entry name" value="GH31_N"/>
    <property type="match status" value="2"/>
</dbReference>
<sequence>MAFRQLLHTALFSVLLCLPIHLFAGDPVKFIREKDGVTVYPEVYLSGNARAVKLQVITDRIIRVTASPEKVIPLRKSLITVYGAPSANFTLTEGPEKITVQTSAITAVMTLATGAVAFTDKNGKTLLAERPHNGRQLQPAVFEGQPAYGITQTFETVEGDAYYGLGQHQDDVFNYQGRQVFLFQNNTEVAVPFLVSRKNYGILWDNYSLTKVGDTREYLPLSRLRLFSAKGEPGWLTASYSNQRQQPGKVAFTRAESGIDYAYLDDTKKHLPAGFAMKTGVLTWEGSIASDFEGMHSLRFTYGGYLKVWVDGKLLADKWRQAWNPGTALLEINLQKDKKYPVKIMWTPDGDASYISARWINPVPLEDRNTFTIQSEAGQLLDYYFIHGNNMDEVVSGYRQLTGKTPIVPKWAMGFWQSRERYKTQDELLQAVAEYRKRKLPLDNIVLDWSYWKEDAWGSQEFDPQRFPSPDSMIQALHRQYHTQFMISVWPKFYEGIPAYKDFDKQGWLYRRNIADRQRDWIGKGYVSTFYDAFNEKARAGFWELLHKKLYNKGVDAWWMDASEPDVLSNVSPEKRKEQMSPTADGTAAEYLNAYPLENAKGIYNGQRSVDPDKRVFLLTRSGFAGSQHYAAAIWSGDIASRWEDMRTQISAGLNFSLSGIPFWTMDIGGFAVEPRYEKPSAKDLEEWRELQTRWFQFGAMVPLFRSHGQFPFREIYNISPKDHPAYNSMEYYTHLRYRLMPYIYTLAGMAYHQDYTIMRALVMDFPEDENVKETGDQFMFGPSLLVNPVYTYKARERELYLPAGQGWYDLYSGEFREGGRHINAKADYETMPVFVKEGSILPSGPSLQYTAQKKADTVTLYIYTGKDASFTLYEDEDTNYNYEKGAFSNITFYYKEVDRSLSIGERQGGFPGMLDKRVFRIVWVSREAPRAWLPDGKADETVEYSGAAIKVSAARY</sequence>
<dbReference type="PANTHER" id="PTHR43863">
    <property type="entry name" value="HYDROLASE, PUTATIVE (AFU_ORTHOLOGUE AFUA_1G03140)-RELATED"/>
    <property type="match status" value="1"/>
</dbReference>
<gene>
    <name evidence="4" type="ORF">EG028_03630</name>
</gene>
<dbReference type="InterPro" id="IPR037524">
    <property type="entry name" value="PA14/GLEYA"/>
</dbReference>
<dbReference type="Proteomes" id="UP000279089">
    <property type="component" value="Unassembled WGS sequence"/>
</dbReference>
<evidence type="ECO:0000313" key="4">
    <source>
        <dbReference type="EMBL" id="RPD42280.1"/>
    </source>
</evidence>
<proteinExistence type="inferred from homology"/>
<dbReference type="CDD" id="cd06591">
    <property type="entry name" value="GH31_xylosidase_XylS"/>
    <property type="match status" value="1"/>
</dbReference>
<comment type="caution">
    <text evidence="4">The sequence shown here is derived from an EMBL/GenBank/DDBJ whole genome shotgun (WGS) entry which is preliminary data.</text>
</comment>
<evidence type="ECO:0000256" key="1">
    <source>
        <dbReference type="ARBA" id="ARBA00007806"/>
    </source>
</evidence>
<name>A0A3N4MQA0_9BACT</name>
<comment type="similarity">
    <text evidence="1 2">Belongs to the glycosyl hydrolase 31 family.</text>
</comment>
<dbReference type="InterPro" id="IPR025887">
    <property type="entry name" value="Glyco_hydro_31_N_dom"/>
</dbReference>
<feature type="domain" description="PA14" evidence="3">
    <location>
        <begin position="230"/>
        <end position="378"/>
    </location>
</feature>